<name>A0A1S8CNM6_9GAMM</name>
<evidence type="ECO:0008006" key="3">
    <source>
        <dbReference type="Google" id="ProtNLM"/>
    </source>
</evidence>
<dbReference type="RefSeq" id="WP_076941477.1">
    <property type="nucleotide sequence ID" value="NZ_MOXD01000003.1"/>
</dbReference>
<protein>
    <recommendedName>
        <fullName evidence="3">Type VI secretion system amidase effector protein Tae4</fullName>
    </recommendedName>
</protein>
<gene>
    <name evidence="1" type="ORF">BMI79_07160</name>
</gene>
<reference evidence="1 2" key="1">
    <citation type="submission" date="2016-11" db="EMBL/GenBank/DDBJ databases">
        <title>Rahnella oryzae sp. nov., isolated from rice root.</title>
        <authorList>
            <person name="Zhang X.-X."/>
            <person name="Zhang J."/>
        </authorList>
    </citation>
    <scope>NUCLEOTIDE SEQUENCE [LARGE SCALE GENOMIC DNA]</scope>
    <source>
        <strain evidence="1 2">J11-6</strain>
    </source>
</reference>
<dbReference type="OrthoDB" id="1262040at2"/>
<sequence>MPTITARSGNSTSSLTVKRPSWASVYAGYPKTSGGVSSENDLPAPAVFTSIFGAGYDVNTYSNACGTRVSLALLSAGMTRVGTRKIMISEKTHTHYGSFIEPGAAKLKDFLVGKWGNPENKISAPVTFDKVDKALNGKKGIYIMIPKSPSVFGASGHASLWTGSRVIGDHDYISDNTDAIYFWELK</sequence>
<keyword evidence="2" id="KW-1185">Reference proteome</keyword>
<dbReference type="InterPro" id="IPR025562">
    <property type="entry name" value="Tae4"/>
</dbReference>
<organism evidence="1 2">
    <name type="scientific">Serratia oryzae</name>
    <dbReference type="NCBI Taxonomy" id="2034155"/>
    <lineage>
        <taxon>Bacteria</taxon>
        <taxon>Pseudomonadati</taxon>
        <taxon>Pseudomonadota</taxon>
        <taxon>Gammaproteobacteria</taxon>
        <taxon>Enterobacterales</taxon>
        <taxon>Yersiniaceae</taxon>
        <taxon>Serratia</taxon>
    </lineage>
</organism>
<dbReference type="STRING" id="2034155.BMI79_07160"/>
<accession>A0A1S8CNM6</accession>
<dbReference type="Gene3D" id="3.90.1720.70">
    <property type="match status" value="1"/>
</dbReference>
<proteinExistence type="predicted"/>
<comment type="caution">
    <text evidence="1">The sequence shown here is derived from an EMBL/GenBank/DDBJ whole genome shotgun (WGS) entry which is preliminary data.</text>
</comment>
<evidence type="ECO:0000313" key="1">
    <source>
        <dbReference type="EMBL" id="OMQ24595.1"/>
    </source>
</evidence>
<dbReference type="Proteomes" id="UP000216021">
    <property type="component" value="Unassembled WGS sequence"/>
</dbReference>
<dbReference type="Pfam" id="PF14113">
    <property type="entry name" value="Tae4"/>
    <property type="match status" value="1"/>
</dbReference>
<dbReference type="EMBL" id="MOXD01000003">
    <property type="protein sequence ID" value="OMQ24595.1"/>
    <property type="molecule type" value="Genomic_DNA"/>
</dbReference>
<evidence type="ECO:0000313" key="2">
    <source>
        <dbReference type="Proteomes" id="UP000216021"/>
    </source>
</evidence>
<dbReference type="AlphaFoldDB" id="A0A1S8CNM6"/>